<keyword evidence="2" id="KW-1185">Reference proteome</keyword>
<reference evidence="1 2" key="1">
    <citation type="submission" date="2018-06" db="EMBL/GenBank/DDBJ databases">
        <authorList>
            <consortium name="Pathogen Informatics"/>
            <person name="Doyle S."/>
        </authorList>
    </citation>
    <scope>NUCLEOTIDE SEQUENCE [LARGE SCALE GENOMIC DNA]</scope>
    <source>
        <strain evidence="1 2">NCTC12151</strain>
    </source>
</reference>
<dbReference type="EMBL" id="LS483470">
    <property type="protein sequence ID" value="SQI43839.1"/>
    <property type="molecule type" value="Genomic_DNA"/>
</dbReference>
<evidence type="ECO:0000313" key="2">
    <source>
        <dbReference type="Proteomes" id="UP000249005"/>
    </source>
</evidence>
<protein>
    <submittedName>
        <fullName evidence="1">Uncharacterized protein</fullName>
    </submittedName>
</protein>
<accession>A0A2X4UZM5</accession>
<dbReference type="AlphaFoldDB" id="A0A2X4UZM5"/>
<gene>
    <name evidence="1" type="ORF">NCTC12151_03282</name>
</gene>
<evidence type="ECO:0000313" key="1">
    <source>
        <dbReference type="EMBL" id="SQI43839.1"/>
    </source>
</evidence>
<proteinExistence type="predicted"/>
<organism evidence="1 2">
    <name type="scientific">Leminorella richardii</name>
    <dbReference type="NCBI Taxonomy" id="158841"/>
    <lineage>
        <taxon>Bacteria</taxon>
        <taxon>Pseudomonadati</taxon>
        <taxon>Pseudomonadota</taxon>
        <taxon>Gammaproteobacteria</taxon>
        <taxon>Enterobacterales</taxon>
        <taxon>Budviciaceae</taxon>
        <taxon>Leminorella</taxon>
    </lineage>
</organism>
<dbReference type="Proteomes" id="UP000249005">
    <property type="component" value="Chromosome 1"/>
</dbReference>
<name>A0A2X4UZM5_9GAMM</name>
<sequence>MTHDATKKFSLMRYRSIFSQRNLFLTDEVYIVANSHTHFEELLATSQIPHPFISLFIGFQFFDLNQSVDFSCLL</sequence>
<dbReference type="KEGG" id="lri:NCTC12151_03282"/>